<sequence>MEWGNGAPAPAYLCGHRDAADAEWSEWAMLYTLLNPPLVRIQ</sequence>
<dbReference type="PATRIC" id="fig|1197719.3.peg.1018"/>
<dbReference type="Proteomes" id="UP000015042">
    <property type="component" value="Chromosome"/>
</dbReference>
<name>S5N6Q8_SALBN</name>
<dbReference type="HOGENOM" id="CLU_3257486_0_0_6"/>
<evidence type="ECO:0000313" key="2">
    <source>
        <dbReference type="Proteomes" id="UP000015042"/>
    </source>
</evidence>
<dbReference type="KEGG" id="sbz:A464_1024"/>
<accession>S5N6Q8</accession>
<gene>
    <name evidence="1" type="ORF">A464_1024</name>
</gene>
<dbReference type="EMBL" id="CP006608">
    <property type="protein sequence ID" value="AGR58210.1"/>
    <property type="molecule type" value="Genomic_DNA"/>
</dbReference>
<proteinExistence type="predicted"/>
<protein>
    <submittedName>
        <fullName evidence="1">Phage tail fiber protein</fullName>
    </submittedName>
</protein>
<evidence type="ECO:0000313" key="1">
    <source>
        <dbReference type="EMBL" id="AGR58210.1"/>
    </source>
</evidence>
<dbReference type="AlphaFoldDB" id="S5N6Q8"/>
<organism evidence="1 2">
    <name type="scientific">Salmonella bongori N268-08</name>
    <dbReference type="NCBI Taxonomy" id="1197719"/>
    <lineage>
        <taxon>Bacteria</taxon>
        <taxon>Pseudomonadati</taxon>
        <taxon>Pseudomonadota</taxon>
        <taxon>Gammaproteobacteria</taxon>
        <taxon>Enterobacterales</taxon>
        <taxon>Enterobacteriaceae</taxon>
        <taxon>Salmonella</taxon>
    </lineage>
</organism>
<reference evidence="1 2" key="1">
    <citation type="submission" date="2013-07" db="EMBL/GenBank/DDBJ databases">
        <title>Genome sequence of Salmonella bongori N268-08 - a rare clinical isolate.</title>
        <authorList>
            <person name="Marti R."/>
            <person name="Hagens S."/>
            <person name="Loessner M.J."/>
            <person name="Klumpp J."/>
        </authorList>
    </citation>
    <scope>NUCLEOTIDE SEQUENCE [LARGE SCALE GENOMIC DNA]</scope>
    <source>
        <strain evidence="1 2">N268-08</strain>
    </source>
</reference>